<keyword evidence="9 11" id="KW-0594">Phospholipid biosynthesis</keyword>
<dbReference type="InterPro" id="IPR001736">
    <property type="entry name" value="PLipase_D/transphosphatidylase"/>
</dbReference>
<dbReference type="Proteomes" id="UP000198656">
    <property type="component" value="Unassembled WGS sequence"/>
</dbReference>
<evidence type="ECO:0000313" key="14">
    <source>
        <dbReference type="EMBL" id="SDI31528.1"/>
    </source>
</evidence>
<dbReference type="AlphaFoldDB" id="A0A1G8JJZ4"/>
<protein>
    <recommendedName>
        <fullName evidence="11 12">Cardiolipin synthase</fullName>
        <shortName evidence="11">CL synthase</shortName>
        <ecNumber evidence="11 12">2.7.8.-</ecNumber>
    </recommendedName>
</protein>
<gene>
    <name evidence="14" type="ORF">SAMN05443529_13316</name>
</gene>
<dbReference type="Pfam" id="PF13091">
    <property type="entry name" value="PLDc_2"/>
    <property type="match status" value="2"/>
</dbReference>
<evidence type="ECO:0000256" key="4">
    <source>
        <dbReference type="ARBA" id="ARBA00022692"/>
    </source>
</evidence>
<sequence length="445" mass="50782">MTWIFILTLFPGLGFILYIVFGKKTRGEIFRNKHIQDTPLRPWVRDHQTYSNSEELKPSLNTGSELKLVNLHINSGFAPLTQHNQVEILLNGGEKFQELFNALEKAVHHIHLSYFIFNDDEIGEDVLKILARKVTEGVEVRVILDGLGSISISGSFMKSMRKAGIQANWFFPLRFPYLTAKLNLRYHRKIVVVDGSTGFLGGLNIGDEYLSRDSKLGFWRDTHLKIEGEAVQTLQGTFLNDWFFVTRQEINGEQYYPETGISQNLPIQILASGPDSKWKSILHSFFSSITMAQHRVYIETPYFIPDQGLIMALKTAALSGIDVRLIVQGIPEHQLTFLAMNSYFEELLQAGVKIYQYMKGTLHAKILIVDDNQALVGSANMDMRSFLLDFEISAYIYDETTTEHLSESFEQDLKDCSEVTLEEVQSRSFTERLKESCARLFSPLL</sequence>
<dbReference type="CDD" id="cd09110">
    <property type="entry name" value="PLDc_CLS_1"/>
    <property type="match status" value="1"/>
</dbReference>
<feature type="domain" description="PLD phosphodiesterase" evidence="13">
    <location>
        <begin position="358"/>
        <end position="385"/>
    </location>
</feature>
<feature type="active site" evidence="11">
    <location>
        <position position="187"/>
    </location>
</feature>
<dbReference type="STRING" id="1121419.SAMN05443529_13316"/>
<comment type="function">
    <text evidence="11">Catalyzes the reversible phosphatidyl group transfer from one phosphatidylglycerol molecule to another to form cardiolipin (CL) (diphosphatidylglycerol) and glycerol.</text>
</comment>
<keyword evidence="8 11" id="KW-0472">Membrane</keyword>
<dbReference type="SUPFAM" id="SSF56024">
    <property type="entry name" value="Phospholipase D/nuclease"/>
    <property type="match status" value="2"/>
</dbReference>
<dbReference type="FunFam" id="3.30.870.10:FF:000014">
    <property type="entry name" value="Cardiolipin synthase"/>
    <property type="match status" value="1"/>
</dbReference>
<proteinExistence type="inferred from homology"/>
<evidence type="ECO:0000256" key="8">
    <source>
        <dbReference type="ARBA" id="ARBA00023136"/>
    </source>
</evidence>
<feature type="active site" evidence="11">
    <location>
        <position position="189"/>
    </location>
</feature>
<name>A0A1G8JJZ4_9FIRM</name>
<keyword evidence="10 11" id="KW-1208">Phospholipid metabolism</keyword>
<dbReference type="GO" id="GO:0032049">
    <property type="term" value="P:cardiolipin biosynthetic process"/>
    <property type="evidence" value="ECO:0007669"/>
    <property type="project" value="UniProtKB-UniRule"/>
</dbReference>
<dbReference type="PANTHER" id="PTHR21248">
    <property type="entry name" value="CARDIOLIPIN SYNTHASE"/>
    <property type="match status" value="1"/>
</dbReference>
<dbReference type="InterPro" id="IPR022924">
    <property type="entry name" value="Cardiolipin_synthase"/>
</dbReference>
<dbReference type="CDD" id="cd09112">
    <property type="entry name" value="PLDc_CLS_2"/>
    <property type="match status" value="1"/>
</dbReference>
<evidence type="ECO:0000256" key="12">
    <source>
        <dbReference type="NCBIfam" id="TIGR04265"/>
    </source>
</evidence>
<dbReference type="InterPro" id="IPR025202">
    <property type="entry name" value="PLD-like_dom"/>
</dbReference>
<reference evidence="15" key="1">
    <citation type="submission" date="2016-10" db="EMBL/GenBank/DDBJ databases">
        <authorList>
            <person name="Varghese N."/>
            <person name="Submissions S."/>
        </authorList>
    </citation>
    <scope>NUCLEOTIDE SEQUENCE [LARGE SCALE GENOMIC DNA]</scope>
    <source>
        <strain evidence="15">DSM 8344</strain>
    </source>
</reference>
<evidence type="ECO:0000256" key="3">
    <source>
        <dbReference type="ARBA" id="ARBA00022679"/>
    </source>
</evidence>
<comment type="subcellular location">
    <subcellularLocation>
        <location evidence="11">Cell membrane</location>
        <topology evidence="11">Multi-pass membrane protein</topology>
    </subcellularLocation>
</comment>
<evidence type="ECO:0000313" key="15">
    <source>
        <dbReference type="Proteomes" id="UP000198656"/>
    </source>
</evidence>
<keyword evidence="3 11" id="KW-0808">Transferase</keyword>
<dbReference type="EC" id="2.7.8.-" evidence="11 12"/>
<dbReference type="GO" id="GO:0008808">
    <property type="term" value="F:cardiolipin synthase activity"/>
    <property type="evidence" value="ECO:0007669"/>
    <property type="project" value="UniProtKB-UniRule"/>
</dbReference>
<dbReference type="HAMAP" id="MF_01916">
    <property type="entry name" value="Cardiolipin_synth_Cls"/>
    <property type="match status" value="1"/>
</dbReference>
<keyword evidence="5" id="KW-0677">Repeat</keyword>
<dbReference type="SMART" id="SM00155">
    <property type="entry name" value="PLDc"/>
    <property type="match status" value="2"/>
</dbReference>
<feature type="active site" evidence="11">
    <location>
        <position position="194"/>
    </location>
</feature>
<evidence type="ECO:0000256" key="9">
    <source>
        <dbReference type="ARBA" id="ARBA00023209"/>
    </source>
</evidence>
<keyword evidence="7 11" id="KW-0443">Lipid metabolism</keyword>
<keyword evidence="4 11" id="KW-0812">Transmembrane</keyword>
<keyword evidence="6 11" id="KW-1133">Transmembrane helix</keyword>
<dbReference type="PROSITE" id="PS50035">
    <property type="entry name" value="PLD"/>
    <property type="match status" value="2"/>
</dbReference>
<dbReference type="NCBIfam" id="TIGR04265">
    <property type="entry name" value="bac_cardiolipin"/>
    <property type="match status" value="1"/>
</dbReference>
<evidence type="ECO:0000256" key="1">
    <source>
        <dbReference type="ARBA" id="ARBA00022475"/>
    </source>
</evidence>
<evidence type="ECO:0000256" key="6">
    <source>
        <dbReference type="ARBA" id="ARBA00022989"/>
    </source>
</evidence>
<accession>A0A1G8JJZ4</accession>
<dbReference type="EMBL" id="FNCP01000033">
    <property type="protein sequence ID" value="SDI31528.1"/>
    <property type="molecule type" value="Genomic_DNA"/>
</dbReference>
<evidence type="ECO:0000256" key="10">
    <source>
        <dbReference type="ARBA" id="ARBA00023264"/>
    </source>
</evidence>
<evidence type="ECO:0000256" key="11">
    <source>
        <dbReference type="HAMAP-Rule" id="MF_01916"/>
    </source>
</evidence>
<evidence type="ECO:0000256" key="7">
    <source>
        <dbReference type="ARBA" id="ARBA00023098"/>
    </source>
</evidence>
<organism evidence="14 15">
    <name type="scientific">Desulfosporosinus hippei DSM 8344</name>
    <dbReference type="NCBI Taxonomy" id="1121419"/>
    <lineage>
        <taxon>Bacteria</taxon>
        <taxon>Bacillati</taxon>
        <taxon>Bacillota</taxon>
        <taxon>Clostridia</taxon>
        <taxon>Eubacteriales</taxon>
        <taxon>Desulfitobacteriaceae</taxon>
        <taxon>Desulfosporosinus</taxon>
    </lineage>
</organism>
<evidence type="ECO:0000256" key="2">
    <source>
        <dbReference type="ARBA" id="ARBA00022516"/>
    </source>
</evidence>
<comment type="catalytic activity">
    <reaction evidence="11">
        <text>2 a 1,2-diacyl-sn-glycero-3-phospho-(1'-sn-glycerol) = a cardiolipin + glycerol</text>
        <dbReference type="Rhea" id="RHEA:31451"/>
        <dbReference type="ChEBI" id="CHEBI:17754"/>
        <dbReference type="ChEBI" id="CHEBI:62237"/>
        <dbReference type="ChEBI" id="CHEBI:64716"/>
    </reaction>
</comment>
<dbReference type="InterPro" id="IPR030874">
    <property type="entry name" value="Cardiolipin_synth_Firmi"/>
</dbReference>
<feature type="active site" evidence="11">
    <location>
        <position position="363"/>
    </location>
</feature>
<dbReference type="PANTHER" id="PTHR21248:SF22">
    <property type="entry name" value="PHOSPHOLIPASE D"/>
    <property type="match status" value="1"/>
</dbReference>
<feature type="active site" evidence="11">
    <location>
        <position position="370"/>
    </location>
</feature>
<keyword evidence="2 11" id="KW-0444">Lipid biosynthesis</keyword>
<dbReference type="Gene3D" id="3.30.870.10">
    <property type="entry name" value="Endonuclease Chain A"/>
    <property type="match status" value="2"/>
</dbReference>
<feature type="active site" evidence="11">
    <location>
        <position position="365"/>
    </location>
</feature>
<comment type="similarity">
    <text evidence="11">Belongs to the phospholipase D family. Cardiolipin synthase subfamily.</text>
</comment>
<dbReference type="GO" id="GO:0005886">
    <property type="term" value="C:plasma membrane"/>
    <property type="evidence" value="ECO:0007669"/>
    <property type="project" value="UniProtKB-SubCell"/>
</dbReference>
<evidence type="ECO:0000256" key="5">
    <source>
        <dbReference type="ARBA" id="ARBA00022737"/>
    </source>
</evidence>
<feature type="domain" description="PLD phosphodiesterase" evidence="13">
    <location>
        <begin position="182"/>
        <end position="209"/>
    </location>
</feature>
<evidence type="ECO:0000259" key="13">
    <source>
        <dbReference type="PROSITE" id="PS50035"/>
    </source>
</evidence>
<keyword evidence="15" id="KW-1185">Reference proteome</keyword>
<keyword evidence="1 11" id="KW-1003">Cell membrane</keyword>